<organism evidence="1 2">
    <name type="scientific">Mesorhizobium prunaredense</name>
    <dbReference type="NCBI Taxonomy" id="1631249"/>
    <lineage>
        <taxon>Bacteria</taxon>
        <taxon>Pseudomonadati</taxon>
        <taxon>Pseudomonadota</taxon>
        <taxon>Alphaproteobacteria</taxon>
        <taxon>Hyphomicrobiales</taxon>
        <taxon>Phyllobacteriaceae</taxon>
        <taxon>Mesorhizobium</taxon>
    </lineage>
</organism>
<evidence type="ECO:0000313" key="1">
    <source>
        <dbReference type="EMBL" id="SIT56018.1"/>
    </source>
</evidence>
<dbReference type="EMBL" id="FTPD01000017">
    <property type="protein sequence ID" value="SIT56018.1"/>
    <property type="molecule type" value="Genomic_DNA"/>
</dbReference>
<keyword evidence="2" id="KW-1185">Reference proteome</keyword>
<accession>A0A1R3VCA8</accession>
<proteinExistence type="predicted"/>
<reference evidence="2" key="1">
    <citation type="submission" date="2017-01" db="EMBL/GenBank/DDBJ databases">
        <authorList>
            <person name="Brunel B."/>
        </authorList>
    </citation>
    <scope>NUCLEOTIDE SEQUENCE [LARGE SCALE GENOMIC DNA]</scope>
</reference>
<protein>
    <submittedName>
        <fullName evidence="1">Uncharacterized protein</fullName>
    </submittedName>
</protein>
<dbReference type="AlphaFoldDB" id="A0A1R3VCA8"/>
<gene>
    <name evidence="1" type="ORF">BQ8794_240225</name>
</gene>
<sequence length="55" mass="6220">MPRPLSVNSIAIENTVWGLKLVGIGHFALWRVKARLSTFYSARVGPPVEARWNTR</sequence>
<evidence type="ECO:0000313" key="2">
    <source>
        <dbReference type="Proteomes" id="UP000188388"/>
    </source>
</evidence>
<dbReference type="STRING" id="1631249.BQ8794_240225"/>
<name>A0A1R3VCA8_9HYPH</name>
<dbReference type="Proteomes" id="UP000188388">
    <property type="component" value="Unassembled WGS sequence"/>
</dbReference>